<dbReference type="Gene3D" id="1.20.1070.10">
    <property type="entry name" value="Rhodopsin 7-helix transmembrane proteins"/>
    <property type="match status" value="1"/>
</dbReference>
<dbReference type="GO" id="GO:0007166">
    <property type="term" value="P:cell surface receptor signaling pathway"/>
    <property type="evidence" value="ECO:0007669"/>
    <property type="project" value="InterPro"/>
</dbReference>
<accession>A0AAN0IXP0</accession>
<dbReference type="Proteomes" id="UP000007879">
    <property type="component" value="Unassembled WGS sequence"/>
</dbReference>
<feature type="signal peptide" evidence="7">
    <location>
        <begin position="1"/>
        <end position="19"/>
    </location>
</feature>
<keyword evidence="4 6" id="KW-0472">Membrane</keyword>
<keyword evidence="5" id="KW-1015">Disulfide bond</keyword>
<reference evidence="10" key="2">
    <citation type="submission" date="2024-06" db="UniProtKB">
        <authorList>
            <consortium name="EnsemblMetazoa"/>
        </authorList>
    </citation>
    <scope>IDENTIFICATION</scope>
</reference>
<dbReference type="Pfam" id="PF00002">
    <property type="entry name" value="7tm_2"/>
    <property type="match status" value="1"/>
</dbReference>
<dbReference type="PANTHER" id="PTHR45692:SF1">
    <property type="entry name" value="G-PROTEIN COUPLED RECEPTORS FAMILY 2 PROFILE 2 DOMAIN-CONTAINING PROTEIN"/>
    <property type="match status" value="1"/>
</dbReference>
<feature type="domain" description="EGF-like" evidence="8">
    <location>
        <begin position="215"/>
        <end position="255"/>
    </location>
</feature>
<dbReference type="PROSITE" id="PS50026">
    <property type="entry name" value="EGF_3"/>
    <property type="match status" value="1"/>
</dbReference>
<feature type="disulfide bond" evidence="5">
    <location>
        <begin position="225"/>
        <end position="242"/>
    </location>
</feature>
<evidence type="ECO:0000256" key="7">
    <source>
        <dbReference type="SAM" id="SignalP"/>
    </source>
</evidence>
<sequence>MKKCLFGCFLFIFYSSLVAQDPQSCLLPSPSNVDVRMSLETLLIITNGNIENGYNVSIMEFNIVCKAQGSMKDTYYSISAIAVYTPYQGAPQNTSIFQLVCFNDTWSPYDEELHDPLVPKNVSRSDCAICALDYGDDRCGQCNSSCNAGLRRCTGFGADSCCLTFSPDDECRTEPDCTSLGLNYMASIDNGFVCTCNLTCPSGYTLKSDCTGCDSTSICDRDNPCENGGQCIQYLPPDNYTCDCTGTGYEGDNCTDLNLFLSLYLTNSILSSSIFSFFSSTFVVSSAPTSSFPSFVVSSAPTSSFQSSAPTSSFQSSAPTSSFQSSAPTSSFQSSAPTSSFQSSAPTSSFQSSAPTSSFQSSAPTSSFQSSALTSSFQSSAPTSSFRSSAPTSSFSSFVVSSTPTSSPCLCDPVANCSMETIVSSDRGTFECCFIGELIPFLVAFLLPILLIFIFNVVMYILIIRAIFLYTIDKNKRMGKPALTKYEAIKMLISYFGILILFGLTWLFAVFTFITEPNVSFMIQFFFAFFNTFQGFFIFLFFVLLNSDVRSNYVSLFRRWRSKKPPSTAVTTAAAKYNRTSSLNDKFNLIPHEPSHDEINPPNLCNDTSSDVANGSTKDASLKEEDIMHDGDKGFIDDDELMMSEFGSIRFQRYLSVRGKHYVEKIEVDL</sequence>
<feature type="domain" description="G-protein coupled receptors family 2 profile 2" evidence="9">
    <location>
        <begin position="433"/>
        <end position="546"/>
    </location>
</feature>
<dbReference type="SMART" id="SM00181">
    <property type="entry name" value="EGF"/>
    <property type="match status" value="2"/>
</dbReference>
<evidence type="ECO:0000313" key="11">
    <source>
        <dbReference type="Proteomes" id="UP000007879"/>
    </source>
</evidence>
<feature type="transmembrane region" description="Helical" evidence="6">
    <location>
        <begin position="521"/>
        <end position="545"/>
    </location>
</feature>
<keyword evidence="3 6" id="KW-1133">Transmembrane helix</keyword>
<evidence type="ECO:0000256" key="1">
    <source>
        <dbReference type="ARBA" id="ARBA00004141"/>
    </source>
</evidence>
<evidence type="ECO:0000259" key="8">
    <source>
        <dbReference type="PROSITE" id="PS50026"/>
    </source>
</evidence>
<dbReference type="Gene3D" id="2.10.25.10">
    <property type="entry name" value="Laminin"/>
    <property type="match status" value="1"/>
</dbReference>
<dbReference type="EnsemblMetazoa" id="XM_019993976.1">
    <property type="protein sequence ID" value="XP_019849535.1"/>
    <property type="gene ID" value="LOC109580608"/>
</dbReference>
<dbReference type="PANTHER" id="PTHR45692">
    <property type="entry name" value="G_PROTEIN_RECEP_F2_4 DOMAIN-CONTAINING PROTEIN"/>
    <property type="match status" value="1"/>
</dbReference>
<reference evidence="11" key="1">
    <citation type="journal article" date="2010" name="Nature">
        <title>The Amphimedon queenslandica genome and the evolution of animal complexity.</title>
        <authorList>
            <person name="Srivastava M."/>
            <person name="Simakov O."/>
            <person name="Chapman J."/>
            <person name="Fahey B."/>
            <person name="Gauthier M.E."/>
            <person name="Mitros T."/>
            <person name="Richards G.S."/>
            <person name="Conaco C."/>
            <person name="Dacre M."/>
            <person name="Hellsten U."/>
            <person name="Larroux C."/>
            <person name="Putnam N.H."/>
            <person name="Stanke M."/>
            <person name="Adamska M."/>
            <person name="Darling A."/>
            <person name="Degnan S.M."/>
            <person name="Oakley T.H."/>
            <person name="Plachetzki D.C."/>
            <person name="Zhai Y."/>
            <person name="Adamski M."/>
            <person name="Calcino A."/>
            <person name="Cummins S.F."/>
            <person name="Goodstein D.M."/>
            <person name="Harris C."/>
            <person name="Jackson D.J."/>
            <person name="Leys S.P."/>
            <person name="Shu S."/>
            <person name="Woodcroft B.J."/>
            <person name="Vervoort M."/>
            <person name="Kosik K.S."/>
            <person name="Manning G."/>
            <person name="Degnan B.M."/>
            <person name="Rokhsar D.S."/>
        </authorList>
    </citation>
    <scope>NUCLEOTIDE SEQUENCE [LARGE SCALE GENOMIC DNA]</scope>
</reference>
<evidence type="ECO:0000256" key="4">
    <source>
        <dbReference type="ARBA" id="ARBA00023136"/>
    </source>
</evidence>
<proteinExistence type="predicted"/>
<feature type="chain" id="PRO_5042824387" description="EGF-like domain-containing protein" evidence="7">
    <location>
        <begin position="20"/>
        <end position="670"/>
    </location>
</feature>
<dbReference type="InterPro" id="IPR017981">
    <property type="entry name" value="GPCR_2-like_7TM"/>
</dbReference>
<dbReference type="GO" id="GO:0016020">
    <property type="term" value="C:membrane"/>
    <property type="evidence" value="ECO:0007669"/>
    <property type="project" value="UniProtKB-SubCell"/>
</dbReference>
<evidence type="ECO:0008006" key="12">
    <source>
        <dbReference type="Google" id="ProtNLM"/>
    </source>
</evidence>
<evidence type="ECO:0000256" key="2">
    <source>
        <dbReference type="ARBA" id="ARBA00022692"/>
    </source>
</evidence>
<dbReference type="GeneID" id="109580608"/>
<dbReference type="SUPFAM" id="SSF81321">
    <property type="entry name" value="Family A G protein-coupled receptor-like"/>
    <property type="match status" value="1"/>
</dbReference>
<evidence type="ECO:0000256" key="3">
    <source>
        <dbReference type="ARBA" id="ARBA00022989"/>
    </source>
</evidence>
<evidence type="ECO:0000256" key="6">
    <source>
        <dbReference type="SAM" id="Phobius"/>
    </source>
</evidence>
<comment type="subcellular location">
    <subcellularLocation>
        <location evidence="1">Membrane</location>
        <topology evidence="1">Multi-pass membrane protein</topology>
    </subcellularLocation>
</comment>
<keyword evidence="5" id="KW-0245">EGF-like domain</keyword>
<dbReference type="RefSeq" id="XP_019849535.1">
    <property type="nucleotide sequence ID" value="XM_019993976.1"/>
</dbReference>
<evidence type="ECO:0000259" key="9">
    <source>
        <dbReference type="PROSITE" id="PS50261"/>
    </source>
</evidence>
<name>A0AAN0IXP0_AMPQE</name>
<dbReference type="GO" id="GO:0004930">
    <property type="term" value="F:G protein-coupled receptor activity"/>
    <property type="evidence" value="ECO:0007669"/>
    <property type="project" value="InterPro"/>
</dbReference>
<organism evidence="10 11">
    <name type="scientific">Amphimedon queenslandica</name>
    <name type="common">Sponge</name>
    <dbReference type="NCBI Taxonomy" id="400682"/>
    <lineage>
        <taxon>Eukaryota</taxon>
        <taxon>Metazoa</taxon>
        <taxon>Porifera</taxon>
        <taxon>Demospongiae</taxon>
        <taxon>Heteroscleromorpha</taxon>
        <taxon>Haplosclerida</taxon>
        <taxon>Niphatidae</taxon>
        <taxon>Amphimedon</taxon>
    </lineage>
</organism>
<keyword evidence="7" id="KW-0732">Signal</keyword>
<keyword evidence="2 6" id="KW-0812">Transmembrane</keyword>
<feature type="transmembrane region" description="Helical" evidence="6">
    <location>
        <begin position="492"/>
        <end position="515"/>
    </location>
</feature>
<dbReference type="KEGG" id="aqu:109580608"/>
<evidence type="ECO:0000256" key="5">
    <source>
        <dbReference type="PROSITE-ProRule" id="PRU00076"/>
    </source>
</evidence>
<protein>
    <recommendedName>
        <fullName evidence="12">EGF-like domain-containing protein</fullName>
    </recommendedName>
</protein>
<dbReference type="AlphaFoldDB" id="A0AAN0IXP0"/>
<feature type="transmembrane region" description="Helical" evidence="6">
    <location>
        <begin position="438"/>
        <end position="471"/>
    </location>
</feature>
<comment type="caution">
    <text evidence="5">Lacks conserved residue(s) required for the propagation of feature annotation.</text>
</comment>
<dbReference type="CDD" id="cd00054">
    <property type="entry name" value="EGF_CA"/>
    <property type="match status" value="1"/>
</dbReference>
<dbReference type="PROSITE" id="PS50261">
    <property type="entry name" value="G_PROTEIN_RECEP_F2_4"/>
    <property type="match status" value="1"/>
</dbReference>
<dbReference type="InterPro" id="IPR000832">
    <property type="entry name" value="GPCR_2_secretin-like"/>
</dbReference>
<keyword evidence="11" id="KW-1185">Reference proteome</keyword>
<evidence type="ECO:0000313" key="10">
    <source>
        <dbReference type="EnsemblMetazoa" id="XP_019849535.1"/>
    </source>
</evidence>
<dbReference type="InterPro" id="IPR000742">
    <property type="entry name" value="EGF"/>
</dbReference>